<accession>A0AAJ7N9R8</accession>
<dbReference type="PANTHER" id="PTHR13347">
    <property type="entry name" value="HEAT REPEAT-CONTAINING PROTEIN 3"/>
    <property type="match status" value="1"/>
</dbReference>
<evidence type="ECO:0000256" key="2">
    <source>
        <dbReference type="SAM" id="MobiDB-lite"/>
    </source>
</evidence>
<evidence type="ECO:0000259" key="3">
    <source>
        <dbReference type="Pfam" id="PF25567"/>
    </source>
</evidence>
<name>A0AAJ7N9R8_9HYME</name>
<dbReference type="SUPFAM" id="SSF48371">
    <property type="entry name" value="ARM repeat"/>
    <property type="match status" value="1"/>
</dbReference>
<dbReference type="GeneID" id="108627736"/>
<sequence>MGKVRTKRRKFHKENPTGLPSVKDFDLEEAETVTNEDREIALQRVLEEIQSANIEEKLSGLQTMESMCCDTLLAVQIASNRIAKILGPSLLDPNASVRACSASALRTVVEHGDEKAHEILMIDDVMSPICASLKQYLDWQPKDDKRKGDNDQAFLQTILLLSTLCEYNEQAILHCNRENIVSLLIKFLDITVYGIEIVTVVTKYLSCLLDDNLAAVKQLSSYEDTVLQLLTFESNDKNNADAICLKTAVSGLLLHLASYTENTSIICTIVNVLSSTLSIDHNFLLCDLVSILPHEKNALSSSAKKRVRNDTSILGAQQHALAILANLSVYKDEDSESEFDFDDLDCETEDTNDERMEETPPNASLPVEVVEIFKSCAIIDKVWDKTKAVDTDTIEILEQNTDGKEIINEMRLLNARAYYCLTNLISSSELDVLGGTNNVYRMWIDIGTFVFKNADPTDKNLVESAAAALSAAIKKLAQPNIKVFDRLTLNDIEFMIDGERRYPNPDVRLHLMRILGSLACILRFKDNIPPDHYEVIKRVSMFLLDNSMSEPLVWIMAEAMDAIMDIFSDDDSEQILRIEQEIQLVEKLKSLVPIFKKRLKQQKKDLGDHFATISTVNGNITRFIKYKESRM</sequence>
<evidence type="ECO:0000256" key="1">
    <source>
        <dbReference type="ARBA" id="ARBA00049983"/>
    </source>
</evidence>
<reference evidence="5" key="1">
    <citation type="submission" date="2025-08" db="UniProtKB">
        <authorList>
            <consortium name="RefSeq"/>
        </authorList>
    </citation>
    <scope>IDENTIFICATION</scope>
    <source>
        <tissue evidence="5">Whole body</tissue>
    </source>
</reference>
<keyword evidence="4" id="KW-1185">Reference proteome</keyword>
<organism evidence="4 5">
    <name type="scientific">Ceratina calcarata</name>
    <dbReference type="NCBI Taxonomy" id="156304"/>
    <lineage>
        <taxon>Eukaryota</taxon>
        <taxon>Metazoa</taxon>
        <taxon>Ecdysozoa</taxon>
        <taxon>Arthropoda</taxon>
        <taxon>Hexapoda</taxon>
        <taxon>Insecta</taxon>
        <taxon>Pterygota</taxon>
        <taxon>Neoptera</taxon>
        <taxon>Endopterygota</taxon>
        <taxon>Hymenoptera</taxon>
        <taxon>Apocrita</taxon>
        <taxon>Aculeata</taxon>
        <taxon>Apoidea</taxon>
        <taxon>Anthophila</taxon>
        <taxon>Apidae</taxon>
        <taxon>Ceratina</taxon>
        <taxon>Zadontomerus</taxon>
    </lineage>
</organism>
<evidence type="ECO:0000313" key="4">
    <source>
        <dbReference type="Proteomes" id="UP000694925"/>
    </source>
</evidence>
<dbReference type="GO" id="GO:0042273">
    <property type="term" value="P:ribosomal large subunit biogenesis"/>
    <property type="evidence" value="ECO:0007669"/>
    <property type="project" value="TreeGrafter"/>
</dbReference>
<dbReference type="KEGG" id="ccal:108627736"/>
<comment type="similarity">
    <text evidence="1">Belongs to the nuclear import and ribosome assembly adapter family.</text>
</comment>
<dbReference type="Proteomes" id="UP000694925">
    <property type="component" value="Unplaced"/>
</dbReference>
<feature type="domain" description="SYO1-like TPR repeats" evidence="3">
    <location>
        <begin position="368"/>
        <end position="630"/>
    </location>
</feature>
<dbReference type="InterPro" id="IPR057990">
    <property type="entry name" value="TPR_SYO1"/>
</dbReference>
<evidence type="ECO:0000313" key="5">
    <source>
        <dbReference type="RefSeq" id="XP_017884636.1"/>
    </source>
</evidence>
<dbReference type="InterPro" id="IPR011989">
    <property type="entry name" value="ARM-like"/>
</dbReference>
<dbReference type="InterPro" id="IPR052616">
    <property type="entry name" value="SYO1-like"/>
</dbReference>
<dbReference type="Pfam" id="PF25567">
    <property type="entry name" value="TPR_SYO1"/>
    <property type="match status" value="1"/>
</dbReference>
<dbReference type="GO" id="GO:0051082">
    <property type="term" value="F:unfolded protein binding"/>
    <property type="evidence" value="ECO:0007669"/>
    <property type="project" value="TreeGrafter"/>
</dbReference>
<proteinExistence type="inferred from homology"/>
<dbReference type="AlphaFoldDB" id="A0AAJ7N9R8"/>
<dbReference type="PANTHER" id="PTHR13347:SF1">
    <property type="entry name" value="HEAT REPEAT-CONTAINING PROTEIN 3"/>
    <property type="match status" value="1"/>
</dbReference>
<protein>
    <submittedName>
        <fullName evidence="5">HEAT repeat-containing protein 3</fullName>
    </submittedName>
</protein>
<dbReference type="InterPro" id="IPR016024">
    <property type="entry name" value="ARM-type_fold"/>
</dbReference>
<feature type="compositionally biased region" description="Basic residues" evidence="2">
    <location>
        <begin position="1"/>
        <end position="12"/>
    </location>
</feature>
<dbReference type="GO" id="GO:0006606">
    <property type="term" value="P:protein import into nucleus"/>
    <property type="evidence" value="ECO:0007669"/>
    <property type="project" value="TreeGrafter"/>
</dbReference>
<dbReference type="RefSeq" id="XP_017884636.1">
    <property type="nucleotide sequence ID" value="XM_018029147.2"/>
</dbReference>
<feature type="region of interest" description="Disordered" evidence="2">
    <location>
        <begin position="1"/>
        <end position="21"/>
    </location>
</feature>
<gene>
    <name evidence="5" type="primary">LOC108627736</name>
</gene>
<dbReference type="Gene3D" id="1.25.10.10">
    <property type="entry name" value="Leucine-rich Repeat Variant"/>
    <property type="match status" value="1"/>
</dbReference>